<dbReference type="GeneID" id="63751298"/>
<reference evidence="2" key="1">
    <citation type="journal article" date="2017" name="Genome Biol.">
        <title>Comparative genomics reveals high biological diversity and specific adaptations in the industrially and medically important fungal genus Aspergillus.</title>
        <authorList>
            <person name="de Vries R.P."/>
            <person name="Riley R."/>
            <person name="Wiebenga A."/>
            <person name="Aguilar-Osorio G."/>
            <person name="Amillis S."/>
            <person name="Uchima C.A."/>
            <person name="Anderluh G."/>
            <person name="Asadollahi M."/>
            <person name="Askin M."/>
            <person name="Barry K."/>
            <person name="Battaglia E."/>
            <person name="Bayram O."/>
            <person name="Benocci T."/>
            <person name="Braus-Stromeyer S.A."/>
            <person name="Caldana C."/>
            <person name="Canovas D."/>
            <person name="Cerqueira G.C."/>
            <person name="Chen F."/>
            <person name="Chen W."/>
            <person name="Choi C."/>
            <person name="Clum A."/>
            <person name="Dos Santos R.A."/>
            <person name="Damasio A.R."/>
            <person name="Diallinas G."/>
            <person name="Emri T."/>
            <person name="Fekete E."/>
            <person name="Flipphi M."/>
            <person name="Freyberg S."/>
            <person name="Gallo A."/>
            <person name="Gournas C."/>
            <person name="Habgood R."/>
            <person name="Hainaut M."/>
            <person name="Harispe M.L."/>
            <person name="Henrissat B."/>
            <person name="Hilden K.S."/>
            <person name="Hope R."/>
            <person name="Hossain A."/>
            <person name="Karabika E."/>
            <person name="Karaffa L."/>
            <person name="Karanyi Z."/>
            <person name="Krasevec N."/>
            <person name="Kuo A."/>
            <person name="Kusch H."/>
            <person name="LaButti K."/>
            <person name="Lagendijk E.L."/>
            <person name="Lapidus A."/>
            <person name="Levasseur A."/>
            <person name="Lindquist E."/>
            <person name="Lipzen A."/>
            <person name="Logrieco A.F."/>
            <person name="MacCabe A."/>
            <person name="Maekelae M.R."/>
            <person name="Malavazi I."/>
            <person name="Melin P."/>
            <person name="Meyer V."/>
            <person name="Mielnichuk N."/>
            <person name="Miskei M."/>
            <person name="Molnar A.P."/>
            <person name="Mule G."/>
            <person name="Ngan C.Y."/>
            <person name="Orejas M."/>
            <person name="Orosz E."/>
            <person name="Ouedraogo J.P."/>
            <person name="Overkamp K.M."/>
            <person name="Park H.-S."/>
            <person name="Perrone G."/>
            <person name="Piumi F."/>
            <person name="Punt P.J."/>
            <person name="Ram A.F."/>
            <person name="Ramon A."/>
            <person name="Rauscher S."/>
            <person name="Record E."/>
            <person name="Riano-Pachon D.M."/>
            <person name="Robert V."/>
            <person name="Roehrig J."/>
            <person name="Ruller R."/>
            <person name="Salamov A."/>
            <person name="Salih N.S."/>
            <person name="Samson R.A."/>
            <person name="Sandor E."/>
            <person name="Sanguinetti M."/>
            <person name="Schuetze T."/>
            <person name="Sepcic K."/>
            <person name="Shelest E."/>
            <person name="Sherlock G."/>
            <person name="Sophianopoulou V."/>
            <person name="Squina F.M."/>
            <person name="Sun H."/>
            <person name="Susca A."/>
            <person name="Todd R.B."/>
            <person name="Tsang A."/>
            <person name="Unkles S.E."/>
            <person name="van de Wiele N."/>
            <person name="van Rossen-Uffink D."/>
            <person name="Oliveira J.V."/>
            <person name="Vesth T.C."/>
            <person name="Visser J."/>
            <person name="Yu J.-H."/>
            <person name="Zhou M."/>
            <person name="Andersen M.R."/>
            <person name="Archer D.B."/>
            <person name="Baker S.E."/>
            <person name="Benoit I."/>
            <person name="Brakhage A.A."/>
            <person name="Braus G.H."/>
            <person name="Fischer R."/>
            <person name="Frisvad J.C."/>
            <person name="Goldman G.H."/>
            <person name="Houbraken J."/>
            <person name="Oakley B."/>
            <person name="Pocsi I."/>
            <person name="Scazzocchio C."/>
            <person name="Seiboth B."/>
            <person name="vanKuyk P.A."/>
            <person name="Wortman J."/>
            <person name="Dyer P.S."/>
            <person name="Grigoriev I.V."/>
        </authorList>
    </citation>
    <scope>NUCLEOTIDE SEQUENCE [LARGE SCALE GENOMIC DNA]</scope>
    <source>
        <strain evidence="2">DTO 134E9</strain>
    </source>
</reference>
<dbReference type="RefSeq" id="XP_040689472.1">
    <property type="nucleotide sequence ID" value="XM_040835450.1"/>
</dbReference>
<evidence type="ECO:0000313" key="2">
    <source>
        <dbReference type="Proteomes" id="UP000184383"/>
    </source>
</evidence>
<organism evidence="1 2">
    <name type="scientific">Aspergillus wentii DTO 134E9</name>
    <dbReference type="NCBI Taxonomy" id="1073089"/>
    <lineage>
        <taxon>Eukaryota</taxon>
        <taxon>Fungi</taxon>
        <taxon>Dikarya</taxon>
        <taxon>Ascomycota</taxon>
        <taxon>Pezizomycotina</taxon>
        <taxon>Eurotiomycetes</taxon>
        <taxon>Eurotiomycetidae</taxon>
        <taxon>Eurotiales</taxon>
        <taxon>Aspergillaceae</taxon>
        <taxon>Aspergillus</taxon>
        <taxon>Aspergillus subgen. Cremei</taxon>
    </lineage>
</organism>
<name>A0A1L9RLI6_ASPWE</name>
<gene>
    <name evidence="1" type="ORF">ASPWEDRAFT_41036</name>
</gene>
<dbReference type="OrthoDB" id="416441at2759"/>
<accession>A0A1L9RLI6</accession>
<sequence length="80" mass="9450">MMYSRWWRMRSMKWTWKCGRPTQYSNEKLVLEIAGHDTQGVGKFSHEHPEDRDPKIFDGLNTVDVGQEACWPLLSVILVR</sequence>
<dbReference type="AlphaFoldDB" id="A0A1L9RLI6"/>
<keyword evidence="2" id="KW-1185">Reference proteome</keyword>
<dbReference type="EMBL" id="KV878212">
    <property type="protein sequence ID" value="OJJ35796.1"/>
    <property type="molecule type" value="Genomic_DNA"/>
</dbReference>
<evidence type="ECO:0000313" key="1">
    <source>
        <dbReference type="EMBL" id="OJJ35796.1"/>
    </source>
</evidence>
<protein>
    <submittedName>
        <fullName evidence="1">Uncharacterized protein</fullName>
    </submittedName>
</protein>
<dbReference type="STRING" id="1073089.A0A1L9RLI6"/>
<dbReference type="Proteomes" id="UP000184383">
    <property type="component" value="Unassembled WGS sequence"/>
</dbReference>
<dbReference type="VEuPathDB" id="FungiDB:ASPWEDRAFT_41036"/>
<proteinExistence type="predicted"/>